<accession>A0ABN8LZZ2</accession>
<dbReference type="Gene3D" id="2.60.40.10">
    <property type="entry name" value="Immunoglobulins"/>
    <property type="match status" value="4"/>
</dbReference>
<dbReference type="SUPFAM" id="SSF48726">
    <property type="entry name" value="Immunoglobulin"/>
    <property type="match status" value="4"/>
</dbReference>
<keyword evidence="1 7" id="KW-0732">Signal</keyword>
<dbReference type="InterPro" id="IPR036772">
    <property type="entry name" value="SRCR-like_dom_sf"/>
</dbReference>
<feature type="disulfide bond" evidence="5">
    <location>
        <begin position="719"/>
        <end position="729"/>
    </location>
</feature>
<dbReference type="InterPro" id="IPR013151">
    <property type="entry name" value="Immunoglobulin_dom"/>
</dbReference>
<keyword evidence="11" id="KW-1185">Reference proteome</keyword>
<keyword evidence="3 5" id="KW-1015">Disulfide bond</keyword>
<dbReference type="Pfam" id="PF13927">
    <property type="entry name" value="Ig_3"/>
    <property type="match status" value="1"/>
</dbReference>
<dbReference type="InterPro" id="IPR001190">
    <property type="entry name" value="SRCR"/>
</dbReference>
<feature type="disulfide bond" evidence="5">
    <location>
        <begin position="1344"/>
        <end position="1408"/>
    </location>
</feature>
<dbReference type="InterPro" id="IPR009030">
    <property type="entry name" value="Growth_fac_rcpt_cys_sf"/>
</dbReference>
<feature type="domain" description="SRCR" evidence="8">
    <location>
        <begin position="863"/>
        <end position="963"/>
    </location>
</feature>
<dbReference type="InterPro" id="IPR036179">
    <property type="entry name" value="Ig-like_dom_sf"/>
</dbReference>
<keyword evidence="6" id="KW-0472">Membrane</keyword>
<keyword evidence="6" id="KW-1133">Transmembrane helix</keyword>
<dbReference type="PRINTS" id="PR00258">
    <property type="entry name" value="SPERACTRCPTR"/>
</dbReference>
<feature type="disulfide bond" evidence="5">
    <location>
        <begin position="415"/>
        <end position="425"/>
    </location>
</feature>
<gene>
    <name evidence="10" type="ORF">PEVE_00017160</name>
</gene>
<dbReference type="Pfam" id="PF07679">
    <property type="entry name" value="I-set"/>
    <property type="match status" value="2"/>
</dbReference>
<dbReference type="EMBL" id="CALNXI010000237">
    <property type="protein sequence ID" value="CAH3022878.1"/>
    <property type="molecule type" value="Genomic_DNA"/>
</dbReference>
<dbReference type="SUPFAM" id="SSF56487">
    <property type="entry name" value="SRCR-like"/>
    <property type="match status" value="6"/>
</dbReference>
<evidence type="ECO:0000256" key="5">
    <source>
        <dbReference type="PROSITE-ProRule" id="PRU00196"/>
    </source>
</evidence>
<feature type="domain" description="Ig-like" evidence="9">
    <location>
        <begin position="1590"/>
        <end position="1676"/>
    </location>
</feature>
<feature type="disulfide bond" evidence="5">
    <location>
        <begin position="1158"/>
        <end position="1168"/>
    </location>
</feature>
<feature type="transmembrane region" description="Helical" evidence="6">
    <location>
        <begin position="1894"/>
        <end position="1915"/>
    </location>
</feature>
<evidence type="ECO:0000256" key="7">
    <source>
        <dbReference type="SAM" id="SignalP"/>
    </source>
</evidence>
<dbReference type="InterPro" id="IPR053243">
    <property type="entry name" value="SJ_maturation_regulator"/>
</dbReference>
<feature type="domain" description="SRCR" evidence="8">
    <location>
        <begin position="1319"/>
        <end position="1421"/>
    </location>
</feature>
<evidence type="ECO:0000256" key="3">
    <source>
        <dbReference type="ARBA" id="ARBA00023157"/>
    </source>
</evidence>
<feature type="disulfide bond" evidence="5">
    <location>
        <begin position="1388"/>
        <end position="1398"/>
    </location>
</feature>
<evidence type="ECO:0000259" key="8">
    <source>
        <dbReference type="PROSITE" id="PS50287"/>
    </source>
</evidence>
<dbReference type="InterPro" id="IPR013783">
    <property type="entry name" value="Ig-like_fold"/>
</dbReference>
<feature type="domain" description="SRCR" evidence="8">
    <location>
        <begin position="1089"/>
        <end position="1191"/>
    </location>
</feature>
<dbReference type="SMART" id="SM00409">
    <property type="entry name" value="IG"/>
    <property type="match status" value="4"/>
</dbReference>
<keyword evidence="2" id="KW-0677">Repeat</keyword>
<feature type="chain" id="PRO_5045784069" description="Deleted in malignant brain tumors 1 protein-like" evidence="7">
    <location>
        <begin position="39"/>
        <end position="1977"/>
    </location>
</feature>
<protein>
    <recommendedName>
        <fullName evidence="12">Deleted in malignant brain tumors 1 protein-like</fullName>
    </recommendedName>
</protein>
<feature type="domain" description="SRCR" evidence="8">
    <location>
        <begin position="122"/>
        <end position="224"/>
    </location>
</feature>
<feature type="disulfide bond" evidence="5">
    <location>
        <begin position="675"/>
        <end position="739"/>
    </location>
</feature>
<name>A0ABN8LZZ2_9CNID</name>
<dbReference type="InterPro" id="IPR003598">
    <property type="entry name" value="Ig_sub2"/>
</dbReference>
<feature type="domain" description="Ig-like" evidence="9">
    <location>
        <begin position="1780"/>
        <end position="1869"/>
    </location>
</feature>
<evidence type="ECO:0000256" key="1">
    <source>
        <dbReference type="ARBA" id="ARBA00022729"/>
    </source>
</evidence>
<dbReference type="SMART" id="SM00408">
    <property type="entry name" value="IGc2"/>
    <property type="match status" value="4"/>
</dbReference>
<dbReference type="SMART" id="SM00181">
    <property type="entry name" value="EGF"/>
    <property type="match status" value="9"/>
</dbReference>
<feature type="domain" description="Ig-like" evidence="9">
    <location>
        <begin position="1493"/>
        <end position="1582"/>
    </location>
</feature>
<evidence type="ECO:0000256" key="2">
    <source>
        <dbReference type="ARBA" id="ARBA00022737"/>
    </source>
</evidence>
<dbReference type="InterPro" id="IPR006212">
    <property type="entry name" value="Furin_repeat"/>
</dbReference>
<sequence>MPFFIANKVRIVMTSSCPSHGGLWLFILFLCFWRNTESSNQGLCLQGTFLKGTYCVPNCGPGYYGNNVTRTCRKCDPSCKTCLDGDGPKKCSSCNPPLHIQGTSCVESCGNQRSKGSPYIQLRLVGGKNHFEGRVEVYHDNKWGTICDDSWDINDAKVVCRELLLGDAQEAVKFGRLGTGLERQPIWLTEVNCTGNEARLEHCEHPTWGTHACGHFEDAGVRCTGPDTTRECVDSCGEGYFEVKDTLECGVCLASCLTCAYSRTNCTSCIKPRFLKGNACKTYCGDGFYGDLTDRKCKACDPGCRTCADGTSPNVCTSCRDDRYLNGTKCVVSCAPNHVAQTRRVRLAGNRPTHLEGRVEVFRFGSWFTVCDQTFDFREASVVCRELGLGAAIKAVKRAAYGSGYGRVWTDILGCTGRESSIFDCPLVRRSYSSLCYHSNDVGVKCAGPITKHISNRCVKTCDPGWFKNDRTDVCATCATQCLECMGSSYRCTKCAAPKFLKGITCVDKCADDEYGDIPTRLCKKCDTAICVTCSDGFNDKNCTSCKEPKALKNGRCEDSCEPMFRKNGRCVEDCGLSMYKNSENYTCLPCPGDCISCEYSSSTQKPVCTVCKPPKVYDDAHKECVANCSGGRYAVPVSNFTGQATRPNIRLSNGRDYLEGLLEVYHDGVWGTVCDDGWDSAEITVVCRELSLGRAVTNVPLSHIKKGTGKLWLDDVFCVGTEDSLMKCRHRPWGQSNCEHNEDVVLRCTGPGVRMCKSKCPEGFFSKGTSCMKCNSSCASCNGTASLCTKCAPGYFKKNDTCVKDCGVGFYLDRVCKHCDSVCADCELRADNCTSCASPFYREGTKCVANCSGFKPSSVPLLRLVGSQRPTEGRVEVLHNGKYGTVCDDSWDIVDANVVCRMLNMGNATKAVVRAGFGAGKGVVWLDELKCRGNETSLIACPHNGWGQENCDHSEDAGVVCQGPDRSRDCLSVCGEGYFINTTDNTCGRCSPNCKKCVGSPENCSVCENGKFLNRTGNTFDCVAYCKKGQFGHPDTQECQKCSSPCSDCVGSSRNCTECPAHLFLLGSSCVQNCSKGQDKIVSGVSDIRLVGGNNLLEGRVEVLHNGEWGTVCDDNFDIQEAKVICRQLKMGDAVAPYSSAKFGQGTGRIWMDDTQCVGSERRLQDCKMHHGGFGANNCGHSEDAGVKCSGPDQSKRCVSKCGDGFYDYKGTCKRCLSKCGSCHGRPDLCSLCKKPYFLQFTDCVLHCPLGKYGNTKTRKCVPCNKRCQSCYDGERDDLCKSCPEGLFLMGLKCVPDCGKGMKPVSSMFPPKPKKPLVRLVDGKSKREGRVEVFYAGEWGTVCDDDWDLKEAAIVCKELGFGKALLAPKHSFFKKGSGIIWMDNVNCFGYETSLTQCRQVGWGLGNCDPFHREDAGVVCDNATVEEVSNNYCRHLNQGSCSGLKECDTANRVTCVDLDIFNPDGKQESVCLQCPLGTAGDGKECRVVASKLPEFDRVPPVKTEVKAQEVINLRCRSKPPLILPTLKDWRKDGQPLLELAKNSSRISTSSGNLLIRSATREDSGNYTCTLVNTEGNVTSNVSEVIVKEAPRIIGVSSADVNRGDTVNLSCVVSSFPGSNITWKFKGKSVFASPQKYVLLDSVYTLRILSVQFEDAGLYECTLVNELGEARANASLVVGLTVDFLIFPPNSKVAKKGADVTLDCKVKGFPQPQLVWKKDGELLTNTSRVSVITDVANKSFTTSRLQIRRFTKEDVAVYSCISWNRGSVRFTQTRVLLTGPPMIIRAPEDISVLSGTNVSFFCRGIGSPTPQLTWLKNSKTIQSSKRILIDDREGDEGNLKIFSVTVDDIGTYTCVYENAKGEDRRSAVLIVDGVHPEQVSPAPPQASKKGISTGAIIAIVVILVVVVIVITGIVLYKYCRTRDQSFQFAVDGETLRPTLRNRMRKVVGKKNASNMYYNHSSEEINFDDSKPFVDHDEL</sequence>
<comment type="caution">
    <text evidence="5">Lacks conserved residue(s) required for the propagation of feature annotation.</text>
</comment>
<dbReference type="InterPro" id="IPR003599">
    <property type="entry name" value="Ig_sub"/>
</dbReference>
<proteinExistence type="predicted"/>
<evidence type="ECO:0000256" key="4">
    <source>
        <dbReference type="ARBA" id="ARBA00023180"/>
    </source>
</evidence>
<dbReference type="PANTHER" id="PTHR47653">
    <property type="entry name" value="PROTEIN BARK BEETLE"/>
    <property type="match status" value="1"/>
</dbReference>
<dbReference type="PROSITE" id="PS00420">
    <property type="entry name" value="SRCR_1"/>
    <property type="match status" value="1"/>
</dbReference>
<feature type="disulfide bond" evidence="5">
    <location>
        <begin position="193"/>
        <end position="203"/>
    </location>
</feature>
<organism evidence="10 11">
    <name type="scientific">Porites evermanni</name>
    <dbReference type="NCBI Taxonomy" id="104178"/>
    <lineage>
        <taxon>Eukaryota</taxon>
        <taxon>Metazoa</taxon>
        <taxon>Cnidaria</taxon>
        <taxon>Anthozoa</taxon>
        <taxon>Hexacorallia</taxon>
        <taxon>Scleractinia</taxon>
        <taxon>Fungiina</taxon>
        <taxon>Poritidae</taxon>
        <taxon>Porites</taxon>
    </lineage>
</organism>
<evidence type="ECO:0000313" key="10">
    <source>
        <dbReference type="EMBL" id="CAH3022878.1"/>
    </source>
</evidence>
<dbReference type="PROSITE" id="PS50287">
    <property type="entry name" value="SRCR_2"/>
    <property type="match status" value="6"/>
</dbReference>
<dbReference type="SMART" id="SM00261">
    <property type="entry name" value="FU"/>
    <property type="match status" value="12"/>
</dbReference>
<dbReference type="CDD" id="cd00064">
    <property type="entry name" value="FU"/>
    <property type="match status" value="4"/>
</dbReference>
<evidence type="ECO:0000256" key="6">
    <source>
        <dbReference type="SAM" id="Phobius"/>
    </source>
</evidence>
<feature type="disulfide bond" evidence="5">
    <location>
        <begin position="688"/>
        <end position="749"/>
    </location>
</feature>
<feature type="disulfide bond" evidence="5">
    <location>
        <begin position="932"/>
        <end position="942"/>
    </location>
</feature>
<evidence type="ECO:0000313" key="11">
    <source>
        <dbReference type="Proteomes" id="UP001159427"/>
    </source>
</evidence>
<feature type="domain" description="SRCR" evidence="8">
    <location>
        <begin position="345"/>
        <end position="447"/>
    </location>
</feature>
<dbReference type="Gene3D" id="3.10.250.10">
    <property type="entry name" value="SRCR-like domain"/>
    <property type="match status" value="6"/>
</dbReference>
<feature type="disulfide bond" evidence="5">
    <location>
        <begin position="901"/>
        <end position="962"/>
    </location>
</feature>
<feature type="disulfide bond" evidence="5">
    <location>
        <begin position="888"/>
        <end position="952"/>
    </location>
</feature>
<keyword evidence="4" id="KW-0325">Glycoprotein</keyword>
<dbReference type="Pfam" id="PF00047">
    <property type="entry name" value="ig"/>
    <property type="match status" value="1"/>
</dbReference>
<feature type="domain" description="Ig-like" evidence="9">
    <location>
        <begin position="1681"/>
        <end position="1770"/>
    </location>
</feature>
<dbReference type="SMART" id="SM00202">
    <property type="entry name" value="SR"/>
    <property type="match status" value="6"/>
</dbReference>
<dbReference type="InterPro" id="IPR013098">
    <property type="entry name" value="Ig_I-set"/>
</dbReference>
<dbReference type="Proteomes" id="UP001159427">
    <property type="component" value="Unassembled WGS sequence"/>
</dbReference>
<dbReference type="InterPro" id="IPR000742">
    <property type="entry name" value="EGF"/>
</dbReference>
<dbReference type="PANTHER" id="PTHR47653:SF1">
    <property type="entry name" value="DELETED IN MALIGNANT BRAIN TUMORS 1 PROTEIN"/>
    <property type="match status" value="1"/>
</dbReference>
<dbReference type="Pfam" id="PF00530">
    <property type="entry name" value="SRCR"/>
    <property type="match status" value="6"/>
</dbReference>
<dbReference type="SUPFAM" id="SSF57184">
    <property type="entry name" value="Growth factor receptor domain"/>
    <property type="match status" value="7"/>
</dbReference>
<evidence type="ECO:0008006" key="12">
    <source>
        <dbReference type="Google" id="ProtNLM"/>
    </source>
</evidence>
<dbReference type="SMART" id="SM00406">
    <property type="entry name" value="IGv"/>
    <property type="match status" value="3"/>
</dbReference>
<comment type="caution">
    <text evidence="10">The sequence shown here is derived from an EMBL/GenBank/DDBJ whole genome shotgun (WGS) entry which is preliminary data.</text>
</comment>
<evidence type="ECO:0000259" key="9">
    <source>
        <dbReference type="PROSITE" id="PS50835"/>
    </source>
</evidence>
<reference evidence="10 11" key="1">
    <citation type="submission" date="2022-05" db="EMBL/GenBank/DDBJ databases">
        <authorList>
            <consortium name="Genoscope - CEA"/>
            <person name="William W."/>
        </authorList>
    </citation>
    <scope>NUCLEOTIDE SEQUENCE [LARGE SCALE GENOMIC DNA]</scope>
</reference>
<feature type="domain" description="SRCR" evidence="8">
    <location>
        <begin position="650"/>
        <end position="750"/>
    </location>
</feature>
<dbReference type="PROSITE" id="PS50835">
    <property type="entry name" value="IG_LIKE"/>
    <property type="match status" value="4"/>
</dbReference>
<feature type="signal peptide" evidence="7">
    <location>
        <begin position="1"/>
        <end position="38"/>
    </location>
</feature>
<dbReference type="InterPro" id="IPR013106">
    <property type="entry name" value="Ig_V-set"/>
</dbReference>
<dbReference type="Gene3D" id="2.10.220.10">
    <property type="entry name" value="Hormone Receptor, Insulin-like Growth Factor Receptor 1, Chain A, domain 2"/>
    <property type="match status" value="7"/>
</dbReference>
<dbReference type="InterPro" id="IPR007110">
    <property type="entry name" value="Ig-like_dom"/>
</dbReference>
<keyword evidence="6" id="KW-0812">Transmembrane</keyword>